<proteinExistence type="predicted"/>
<dbReference type="PANTHER" id="PTHR24261:SF7">
    <property type="entry name" value="KRINGLE DOMAIN-CONTAINING PROTEIN"/>
    <property type="match status" value="1"/>
</dbReference>
<dbReference type="GO" id="GO:0005102">
    <property type="term" value="F:signaling receptor binding"/>
    <property type="evidence" value="ECO:0007669"/>
    <property type="project" value="TreeGrafter"/>
</dbReference>
<dbReference type="Pfam" id="PF00051">
    <property type="entry name" value="Kringle"/>
    <property type="match status" value="2"/>
</dbReference>
<evidence type="ECO:0000313" key="6">
    <source>
        <dbReference type="Proteomes" id="UP000242188"/>
    </source>
</evidence>
<dbReference type="InterPro" id="IPR000001">
    <property type="entry name" value="Kringle"/>
</dbReference>
<dbReference type="PANTHER" id="PTHR24261">
    <property type="entry name" value="PLASMINOGEN-RELATED"/>
    <property type="match status" value="1"/>
</dbReference>
<dbReference type="EMBL" id="NEDP02076715">
    <property type="protein sequence ID" value="OWF35659.1"/>
    <property type="molecule type" value="Genomic_DNA"/>
</dbReference>
<keyword evidence="1 3" id="KW-0420">Kringle</keyword>
<dbReference type="STRING" id="6573.A0A210PGQ3"/>
<feature type="domain" description="Kringle" evidence="4">
    <location>
        <begin position="162"/>
        <end position="237"/>
    </location>
</feature>
<dbReference type="SMART" id="SM00130">
    <property type="entry name" value="KR"/>
    <property type="match status" value="2"/>
</dbReference>
<evidence type="ECO:0000256" key="1">
    <source>
        <dbReference type="ARBA" id="ARBA00022572"/>
    </source>
</evidence>
<dbReference type="InterPro" id="IPR013806">
    <property type="entry name" value="Kringle-like"/>
</dbReference>
<keyword evidence="5" id="KW-0449">Lipoprotein</keyword>
<dbReference type="InterPro" id="IPR038178">
    <property type="entry name" value="Kringle_sf"/>
</dbReference>
<dbReference type="PROSITE" id="PS50070">
    <property type="entry name" value="KRINGLE_2"/>
    <property type="match status" value="2"/>
</dbReference>
<keyword evidence="2" id="KW-1015">Disulfide bond</keyword>
<dbReference type="OrthoDB" id="6134085at2759"/>
<dbReference type="Gene3D" id="2.40.20.10">
    <property type="entry name" value="Plasminogen Kringle 4"/>
    <property type="match status" value="2"/>
</dbReference>
<dbReference type="Proteomes" id="UP000242188">
    <property type="component" value="Unassembled WGS sequence"/>
</dbReference>
<dbReference type="SUPFAM" id="SSF57440">
    <property type="entry name" value="Kringle-like"/>
    <property type="match status" value="2"/>
</dbReference>
<dbReference type="AlphaFoldDB" id="A0A210PGQ3"/>
<evidence type="ECO:0000259" key="4">
    <source>
        <dbReference type="PROSITE" id="PS50070"/>
    </source>
</evidence>
<comment type="caution">
    <text evidence="3">Lacks conserved residue(s) required for the propagation of feature annotation.</text>
</comment>
<feature type="domain" description="Kringle" evidence="4">
    <location>
        <begin position="305"/>
        <end position="378"/>
    </location>
</feature>
<dbReference type="GO" id="GO:0005615">
    <property type="term" value="C:extracellular space"/>
    <property type="evidence" value="ECO:0007669"/>
    <property type="project" value="TreeGrafter"/>
</dbReference>
<evidence type="ECO:0000256" key="3">
    <source>
        <dbReference type="PROSITE-ProRule" id="PRU00121"/>
    </source>
</evidence>
<evidence type="ECO:0000313" key="5">
    <source>
        <dbReference type="EMBL" id="OWF35659.1"/>
    </source>
</evidence>
<protein>
    <submittedName>
        <fullName evidence="5">Apolipoprotein(A)</fullName>
    </submittedName>
</protein>
<dbReference type="PRINTS" id="PR00018">
    <property type="entry name" value="KRINGLE"/>
</dbReference>
<gene>
    <name evidence="5" type="ORF">KP79_PYT09737</name>
</gene>
<name>A0A210PGQ3_MIZYE</name>
<dbReference type="GO" id="GO:0004175">
    <property type="term" value="F:endopeptidase activity"/>
    <property type="evidence" value="ECO:0007669"/>
    <property type="project" value="TreeGrafter"/>
</dbReference>
<accession>A0A210PGQ3</accession>
<sequence length="382" mass="43138">MLVKMGIYESLMYLCCCVYLTSSKHNGRHYRSVTCLSDLTVTSDLTPTTLSDCASLCDINNREAFSFNTQTSECRIFIEGIDAWSTCRTPSDVKYFKLHGDCQSVPVPLGYNIEYPYYGSSARARFRCTTITDQPPVNSCPVVQCNDLHNLTTKPSSCSVKDVFNNSLSEYEGGVTCTMKGVVCQRWDSDYPHRPSFYRGRSDLGNRCQLESEHRPWCYTTDPEMRWDFCPVTDMDCGTPPIMLSPSTTIGVRTHTEWPYLGTQALAWYRCASFATAVPVSSCPVTRCDGDLTWSKANVSCSVNDCYDVTSQTYQGRVSCTNTGYTCQRWDSDTPHEHTTLSGRSDLQNWCQMSGESKPWCYTTIPSVRWEFCSVEQCPFDP</sequence>
<organism evidence="5 6">
    <name type="scientific">Mizuhopecten yessoensis</name>
    <name type="common">Japanese scallop</name>
    <name type="synonym">Patinopecten yessoensis</name>
    <dbReference type="NCBI Taxonomy" id="6573"/>
    <lineage>
        <taxon>Eukaryota</taxon>
        <taxon>Metazoa</taxon>
        <taxon>Spiralia</taxon>
        <taxon>Lophotrochozoa</taxon>
        <taxon>Mollusca</taxon>
        <taxon>Bivalvia</taxon>
        <taxon>Autobranchia</taxon>
        <taxon>Pteriomorphia</taxon>
        <taxon>Pectinida</taxon>
        <taxon>Pectinoidea</taxon>
        <taxon>Pectinidae</taxon>
        <taxon>Mizuhopecten</taxon>
    </lineage>
</organism>
<reference evidence="5 6" key="1">
    <citation type="journal article" date="2017" name="Nat. Ecol. Evol.">
        <title>Scallop genome provides insights into evolution of bilaterian karyotype and development.</title>
        <authorList>
            <person name="Wang S."/>
            <person name="Zhang J."/>
            <person name="Jiao W."/>
            <person name="Li J."/>
            <person name="Xun X."/>
            <person name="Sun Y."/>
            <person name="Guo X."/>
            <person name="Huan P."/>
            <person name="Dong B."/>
            <person name="Zhang L."/>
            <person name="Hu X."/>
            <person name="Sun X."/>
            <person name="Wang J."/>
            <person name="Zhao C."/>
            <person name="Wang Y."/>
            <person name="Wang D."/>
            <person name="Huang X."/>
            <person name="Wang R."/>
            <person name="Lv J."/>
            <person name="Li Y."/>
            <person name="Zhang Z."/>
            <person name="Liu B."/>
            <person name="Lu W."/>
            <person name="Hui Y."/>
            <person name="Liang J."/>
            <person name="Zhou Z."/>
            <person name="Hou R."/>
            <person name="Li X."/>
            <person name="Liu Y."/>
            <person name="Li H."/>
            <person name="Ning X."/>
            <person name="Lin Y."/>
            <person name="Zhao L."/>
            <person name="Xing Q."/>
            <person name="Dou J."/>
            <person name="Li Y."/>
            <person name="Mao J."/>
            <person name="Guo H."/>
            <person name="Dou H."/>
            <person name="Li T."/>
            <person name="Mu C."/>
            <person name="Jiang W."/>
            <person name="Fu Q."/>
            <person name="Fu X."/>
            <person name="Miao Y."/>
            <person name="Liu J."/>
            <person name="Yu Q."/>
            <person name="Li R."/>
            <person name="Liao H."/>
            <person name="Li X."/>
            <person name="Kong Y."/>
            <person name="Jiang Z."/>
            <person name="Chourrout D."/>
            <person name="Li R."/>
            <person name="Bao Z."/>
        </authorList>
    </citation>
    <scope>NUCLEOTIDE SEQUENCE [LARGE SCALE GENOMIC DNA]</scope>
    <source>
        <strain evidence="5 6">PY_sf001</strain>
    </source>
</reference>
<comment type="caution">
    <text evidence="5">The sequence shown here is derived from an EMBL/GenBank/DDBJ whole genome shotgun (WGS) entry which is preliminary data.</text>
</comment>
<dbReference type="InterPro" id="IPR050759">
    <property type="entry name" value="Serine_protease_kringle"/>
</dbReference>
<evidence type="ECO:0000256" key="2">
    <source>
        <dbReference type="ARBA" id="ARBA00023157"/>
    </source>
</evidence>
<keyword evidence="6" id="KW-1185">Reference proteome</keyword>